<dbReference type="InterPro" id="IPR036770">
    <property type="entry name" value="Ankyrin_rpt-contain_sf"/>
</dbReference>
<comment type="caution">
    <text evidence="2">The sequence shown here is derived from an EMBL/GenBank/DDBJ whole genome shotgun (WGS) entry which is preliminary data.</text>
</comment>
<proteinExistence type="predicted"/>
<organism evidence="2 3">
    <name type="scientific">Pseudoalteromonas marina</name>
    <dbReference type="NCBI Taxonomy" id="267375"/>
    <lineage>
        <taxon>Bacteria</taxon>
        <taxon>Pseudomonadati</taxon>
        <taxon>Pseudomonadota</taxon>
        <taxon>Gammaproteobacteria</taxon>
        <taxon>Alteromonadales</taxon>
        <taxon>Pseudoalteromonadaceae</taxon>
        <taxon>Pseudoalteromonas</taxon>
    </lineage>
</organism>
<protein>
    <submittedName>
        <fullName evidence="2">Ankyrin repeat domain-containing protein</fullName>
    </submittedName>
</protein>
<dbReference type="InterPro" id="IPR002110">
    <property type="entry name" value="Ankyrin_rpt"/>
</dbReference>
<name>A0ABT9FA84_9GAMM</name>
<keyword evidence="1" id="KW-0040">ANK repeat</keyword>
<dbReference type="RefSeq" id="WP_305471164.1">
    <property type="nucleotide sequence ID" value="NZ_JAUYVT010000002.1"/>
</dbReference>
<dbReference type="Gene3D" id="1.25.40.20">
    <property type="entry name" value="Ankyrin repeat-containing domain"/>
    <property type="match status" value="1"/>
</dbReference>
<reference evidence="2" key="1">
    <citation type="submission" date="2023-07" db="EMBL/GenBank/DDBJ databases">
        <title>Genome content predicts the carbon catabolic preferences of heterotrophic bacteria.</title>
        <authorList>
            <person name="Gralka M."/>
        </authorList>
    </citation>
    <scope>NUCLEOTIDE SEQUENCE</scope>
    <source>
        <strain evidence="2">4G09</strain>
    </source>
</reference>
<sequence length="157" mass="17398">MALLLLFFITILVVNIRFVFQTHISYLAEPETWTGKIVKAWYETCPHIEDSYHPNSPIGVVIAGREMFGDQFESTLDTLLACNHKLDSKDSIGLTPLHSAIIIGDLESVKVLIEKGANREILLSGKVSEKYGQLTALGLAQALDDKPSIVKYLESLP</sequence>
<evidence type="ECO:0000313" key="3">
    <source>
        <dbReference type="Proteomes" id="UP001177212"/>
    </source>
</evidence>
<dbReference type="Proteomes" id="UP001177212">
    <property type="component" value="Unassembled WGS sequence"/>
</dbReference>
<dbReference type="PROSITE" id="PS50088">
    <property type="entry name" value="ANK_REPEAT"/>
    <property type="match status" value="1"/>
</dbReference>
<evidence type="ECO:0000313" key="2">
    <source>
        <dbReference type="EMBL" id="MDP2563651.1"/>
    </source>
</evidence>
<dbReference type="SUPFAM" id="SSF48403">
    <property type="entry name" value="Ankyrin repeat"/>
    <property type="match status" value="1"/>
</dbReference>
<dbReference type="PROSITE" id="PS50297">
    <property type="entry name" value="ANK_REP_REGION"/>
    <property type="match status" value="1"/>
</dbReference>
<dbReference type="Pfam" id="PF12796">
    <property type="entry name" value="Ank_2"/>
    <property type="match status" value="1"/>
</dbReference>
<evidence type="ECO:0000256" key="1">
    <source>
        <dbReference type="PROSITE-ProRule" id="PRU00023"/>
    </source>
</evidence>
<gene>
    <name evidence="2" type="ORF">Q8W34_03360</name>
</gene>
<accession>A0ABT9FA84</accession>
<dbReference type="EMBL" id="JAUYVT010000002">
    <property type="protein sequence ID" value="MDP2563651.1"/>
    <property type="molecule type" value="Genomic_DNA"/>
</dbReference>
<dbReference type="SMART" id="SM00248">
    <property type="entry name" value="ANK"/>
    <property type="match status" value="1"/>
</dbReference>
<feature type="repeat" description="ANK" evidence="1">
    <location>
        <begin position="92"/>
        <end position="124"/>
    </location>
</feature>
<keyword evidence="3" id="KW-1185">Reference proteome</keyword>